<protein>
    <submittedName>
        <fullName evidence="4">Porin family protein</fullName>
    </submittedName>
</protein>
<evidence type="ECO:0000259" key="3">
    <source>
        <dbReference type="Pfam" id="PF13505"/>
    </source>
</evidence>
<dbReference type="Proteomes" id="UP000246132">
    <property type="component" value="Unassembled WGS sequence"/>
</dbReference>
<dbReference type="RefSeq" id="WP_109765657.1">
    <property type="nucleotide sequence ID" value="NZ_JASHJQ010000001.1"/>
</dbReference>
<feature type="signal peptide" evidence="2">
    <location>
        <begin position="1"/>
        <end position="20"/>
    </location>
</feature>
<dbReference type="EMBL" id="QFWV02000004">
    <property type="protein sequence ID" value="RKF07542.1"/>
    <property type="molecule type" value="Genomic_DNA"/>
</dbReference>
<reference evidence="4 5" key="1">
    <citation type="journal article" date="2018" name="Int. J. Syst. Bacteriol.">
        <title>Oceaniradius stylonemae gen. nov., sp. nov., isolated from a red alga, Stylonema cornu-cervi.</title>
        <authorList>
            <person name="Jeong S."/>
        </authorList>
    </citation>
    <scope>NUCLEOTIDE SEQUENCE [LARGE SCALE GENOMIC DNA]</scope>
    <source>
        <strain evidence="4 5">StC1</strain>
    </source>
</reference>
<evidence type="ECO:0000256" key="2">
    <source>
        <dbReference type="SAM" id="SignalP"/>
    </source>
</evidence>
<comment type="caution">
    <text evidence="4">The sequence shown here is derived from an EMBL/GenBank/DDBJ whole genome shotgun (WGS) entry which is preliminary data.</text>
</comment>
<evidence type="ECO:0000313" key="5">
    <source>
        <dbReference type="Proteomes" id="UP000246132"/>
    </source>
</evidence>
<name>A0A3A8AB44_9HYPH</name>
<dbReference type="InterPro" id="IPR011250">
    <property type="entry name" value="OMP/PagP_B-barrel"/>
</dbReference>
<dbReference type="Pfam" id="PF13505">
    <property type="entry name" value="OMP_b-brl"/>
    <property type="match status" value="1"/>
</dbReference>
<dbReference type="InterPro" id="IPR027385">
    <property type="entry name" value="Beta-barrel_OMP"/>
</dbReference>
<evidence type="ECO:0000313" key="4">
    <source>
        <dbReference type="EMBL" id="RKF07542.1"/>
    </source>
</evidence>
<dbReference type="AlphaFoldDB" id="A0A3A8AB44"/>
<feature type="chain" id="PRO_5018781309" evidence="2">
    <location>
        <begin position="21"/>
        <end position="186"/>
    </location>
</feature>
<feature type="domain" description="Outer membrane protein beta-barrel" evidence="3">
    <location>
        <begin position="9"/>
        <end position="186"/>
    </location>
</feature>
<evidence type="ECO:0000256" key="1">
    <source>
        <dbReference type="ARBA" id="ARBA00022729"/>
    </source>
</evidence>
<dbReference type="OrthoDB" id="9815357at2"/>
<sequence>MRRLVIGALALLLTSGTATAMDHSGSASGQWTGAQLGVLYGYSWMKDMNNVLRLTAEGDGDVMGVYAAYNHQVGHFVGGGEVTYSRHDNMFTDGSGVRVGDVFAAKLRAGVGYDRYNAYGMVGVTHGTTNLAGDDWGAVFGVGLDVLLTHYLVAGIQYNYYNYVDFNHTKIDADLSEVTVRLGYKF</sequence>
<dbReference type="SUPFAM" id="SSF56925">
    <property type="entry name" value="OMPA-like"/>
    <property type="match status" value="1"/>
</dbReference>
<proteinExistence type="predicted"/>
<gene>
    <name evidence="4" type="ORF">DEM25_007085</name>
</gene>
<keyword evidence="5" id="KW-1185">Reference proteome</keyword>
<organism evidence="4 5">
    <name type="scientific">Oceaniradius stylonematis</name>
    <dbReference type="NCBI Taxonomy" id="2184161"/>
    <lineage>
        <taxon>Bacteria</taxon>
        <taxon>Pseudomonadati</taxon>
        <taxon>Pseudomonadota</taxon>
        <taxon>Alphaproteobacteria</taxon>
        <taxon>Hyphomicrobiales</taxon>
        <taxon>Ahrensiaceae</taxon>
        <taxon>Oceaniradius</taxon>
    </lineage>
</organism>
<accession>A0A3A8AB44</accession>
<keyword evidence="1 2" id="KW-0732">Signal</keyword>